<evidence type="ECO:0000256" key="1">
    <source>
        <dbReference type="ARBA" id="ARBA00022679"/>
    </source>
</evidence>
<proteinExistence type="inferred from homology"/>
<dbReference type="PROSITE" id="PS00379">
    <property type="entry name" value="CDP_ALCOHOL_P_TRANSF"/>
    <property type="match status" value="1"/>
</dbReference>
<evidence type="ECO:0000256" key="2">
    <source>
        <dbReference type="RuleBase" id="RU003750"/>
    </source>
</evidence>
<reference evidence="5" key="1">
    <citation type="journal article" date="2019" name="Int. J. Syst. Evol. Microbiol.">
        <title>The Global Catalogue of Microorganisms (GCM) 10K type strain sequencing project: providing services to taxonomists for standard genome sequencing and annotation.</title>
        <authorList>
            <consortium name="The Broad Institute Genomics Platform"/>
            <consortium name="The Broad Institute Genome Sequencing Center for Infectious Disease"/>
            <person name="Wu L."/>
            <person name="Ma J."/>
        </authorList>
    </citation>
    <scope>NUCLEOTIDE SEQUENCE [LARGE SCALE GENOMIC DNA]</scope>
    <source>
        <strain evidence="5">KCTC 22228</strain>
    </source>
</reference>
<evidence type="ECO:0000313" key="5">
    <source>
        <dbReference type="Proteomes" id="UP000653056"/>
    </source>
</evidence>
<evidence type="ECO:0000256" key="3">
    <source>
        <dbReference type="SAM" id="Phobius"/>
    </source>
</evidence>
<feature type="transmembrane region" description="Helical" evidence="3">
    <location>
        <begin position="51"/>
        <end position="68"/>
    </location>
</feature>
<evidence type="ECO:0000313" key="4">
    <source>
        <dbReference type="EMBL" id="GGX92158.1"/>
    </source>
</evidence>
<dbReference type="RefSeq" id="WP_189468648.1">
    <property type="nucleotide sequence ID" value="NZ_BMXS01000008.1"/>
</dbReference>
<evidence type="ECO:0008006" key="6">
    <source>
        <dbReference type="Google" id="ProtNLM"/>
    </source>
</evidence>
<gene>
    <name evidence="4" type="ORF">GCM10007160_19670</name>
</gene>
<keyword evidence="3" id="KW-0472">Membrane</keyword>
<feature type="transmembrane region" description="Helical" evidence="3">
    <location>
        <begin position="89"/>
        <end position="108"/>
    </location>
</feature>
<keyword evidence="3" id="KW-0812">Transmembrane</keyword>
<accession>A0ABQ2YTD8</accession>
<dbReference type="Pfam" id="PF01066">
    <property type="entry name" value="CDP-OH_P_transf"/>
    <property type="match status" value="1"/>
</dbReference>
<dbReference type="InterPro" id="IPR048254">
    <property type="entry name" value="CDP_ALCOHOL_P_TRANSF_CS"/>
</dbReference>
<dbReference type="InterPro" id="IPR043130">
    <property type="entry name" value="CDP-OH_PTrfase_TM_dom"/>
</dbReference>
<dbReference type="InterPro" id="IPR000462">
    <property type="entry name" value="CDP-OH_P_trans"/>
</dbReference>
<feature type="transmembrane region" description="Helical" evidence="3">
    <location>
        <begin position="114"/>
        <end position="135"/>
    </location>
</feature>
<keyword evidence="3" id="KW-1133">Transmembrane helix</keyword>
<organism evidence="4 5">
    <name type="scientific">Litchfieldella qijiaojingensis</name>
    <dbReference type="NCBI Taxonomy" id="980347"/>
    <lineage>
        <taxon>Bacteria</taxon>
        <taxon>Pseudomonadati</taxon>
        <taxon>Pseudomonadota</taxon>
        <taxon>Gammaproteobacteria</taxon>
        <taxon>Oceanospirillales</taxon>
        <taxon>Halomonadaceae</taxon>
        <taxon>Litchfieldella</taxon>
    </lineage>
</organism>
<feature type="transmembrane region" description="Helical" evidence="3">
    <location>
        <begin position="170"/>
        <end position="192"/>
    </location>
</feature>
<sequence length="208" mass="22973">MDEPPSPTRPAGLLRAFSDTRLWRGWANRITLLRAVLVTMMAGTLPFPEFMARQAVALACLAFIALLLDGLDGWVARRTRTVSTFGARFDMEVDAFFILVLCAALMVLDKVGAWVLAIGAMRYAFVAASWYWTWLRAELPDSRRRKVVCVWQVATLLVCLLPVVGHDQAALLSGTALLLLLVSFSVDVRWLATHASPEEAPSASAKIR</sequence>
<comment type="caution">
    <text evidence="4">The sequence shown here is derived from an EMBL/GenBank/DDBJ whole genome shotgun (WGS) entry which is preliminary data.</text>
</comment>
<keyword evidence="1 2" id="KW-0808">Transferase</keyword>
<dbReference type="Proteomes" id="UP000653056">
    <property type="component" value="Unassembled WGS sequence"/>
</dbReference>
<comment type="similarity">
    <text evidence="2">Belongs to the CDP-alcohol phosphatidyltransferase class-I family.</text>
</comment>
<keyword evidence="5" id="KW-1185">Reference proteome</keyword>
<feature type="transmembrane region" description="Helical" evidence="3">
    <location>
        <begin position="147"/>
        <end position="164"/>
    </location>
</feature>
<dbReference type="Gene3D" id="1.20.120.1760">
    <property type="match status" value="1"/>
</dbReference>
<name>A0ABQ2YTD8_9GAMM</name>
<protein>
    <recommendedName>
        <fullName evidence="6">CDP-alcohol phosphatidyltransferase family protein</fullName>
    </recommendedName>
</protein>
<dbReference type="EMBL" id="BMXS01000008">
    <property type="protein sequence ID" value="GGX92158.1"/>
    <property type="molecule type" value="Genomic_DNA"/>
</dbReference>